<keyword evidence="4" id="KW-1185">Reference proteome</keyword>
<comment type="caution">
    <text evidence="3">The sequence shown here is derived from an EMBL/GenBank/DDBJ whole genome shotgun (WGS) entry which is preliminary data.</text>
</comment>
<dbReference type="InterPro" id="IPR013766">
    <property type="entry name" value="Thioredoxin_domain"/>
</dbReference>
<dbReference type="Pfam" id="PF00085">
    <property type="entry name" value="Thioredoxin"/>
    <property type="match status" value="1"/>
</dbReference>
<evidence type="ECO:0000313" key="3">
    <source>
        <dbReference type="EMBL" id="KAL0961148.1"/>
    </source>
</evidence>
<evidence type="ECO:0000259" key="2">
    <source>
        <dbReference type="PROSITE" id="PS51352"/>
    </source>
</evidence>
<dbReference type="EMBL" id="JASNQZ010000001">
    <property type="protein sequence ID" value="KAL0961148.1"/>
    <property type="molecule type" value="Genomic_DNA"/>
</dbReference>
<dbReference type="CDD" id="cd02947">
    <property type="entry name" value="TRX_family"/>
    <property type="match status" value="1"/>
</dbReference>
<evidence type="ECO:0000256" key="1">
    <source>
        <dbReference type="ARBA" id="ARBA00023157"/>
    </source>
</evidence>
<dbReference type="InterPro" id="IPR036249">
    <property type="entry name" value="Thioredoxin-like_sf"/>
</dbReference>
<dbReference type="Proteomes" id="UP001556367">
    <property type="component" value="Unassembled WGS sequence"/>
</dbReference>
<name>A0ABR3K112_9AGAR</name>
<dbReference type="PROSITE" id="PS51352">
    <property type="entry name" value="THIOREDOXIN_2"/>
    <property type="match status" value="1"/>
</dbReference>
<proteinExistence type="predicted"/>
<dbReference type="PANTHER" id="PTHR46115">
    <property type="entry name" value="THIOREDOXIN-LIKE PROTEIN 1"/>
    <property type="match status" value="1"/>
</dbReference>
<feature type="domain" description="Thioredoxin" evidence="2">
    <location>
        <begin position="3"/>
        <end position="110"/>
    </location>
</feature>
<organism evidence="3 4">
    <name type="scientific">Hohenbuehelia grisea</name>
    <dbReference type="NCBI Taxonomy" id="104357"/>
    <lineage>
        <taxon>Eukaryota</taxon>
        <taxon>Fungi</taxon>
        <taxon>Dikarya</taxon>
        <taxon>Basidiomycota</taxon>
        <taxon>Agaricomycotina</taxon>
        <taxon>Agaricomycetes</taxon>
        <taxon>Agaricomycetidae</taxon>
        <taxon>Agaricales</taxon>
        <taxon>Pleurotineae</taxon>
        <taxon>Pleurotaceae</taxon>
        <taxon>Hohenbuehelia</taxon>
    </lineage>
</organism>
<accession>A0ABR3K112</accession>
<gene>
    <name evidence="3" type="ORF">HGRIS_006120</name>
</gene>
<protein>
    <recommendedName>
        <fullName evidence="2">Thioredoxin domain-containing protein</fullName>
    </recommendedName>
</protein>
<dbReference type="InterPro" id="IPR005746">
    <property type="entry name" value="Thioredoxin"/>
</dbReference>
<evidence type="ECO:0000313" key="4">
    <source>
        <dbReference type="Proteomes" id="UP001556367"/>
    </source>
</evidence>
<keyword evidence="1" id="KW-1015">Disulfide bond</keyword>
<dbReference type="NCBIfam" id="TIGR01068">
    <property type="entry name" value="thioredoxin"/>
    <property type="match status" value="1"/>
</dbReference>
<reference evidence="4" key="1">
    <citation type="submission" date="2024-06" db="EMBL/GenBank/DDBJ databases">
        <title>Multi-omics analyses provide insights into the biosynthesis of the anticancer antibiotic pleurotin in Hohenbuehelia grisea.</title>
        <authorList>
            <person name="Weaver J.A."/>
            <person name="Alberti F."/>
        </authorList>
    </citation>
    <scope>NUCLEOTIDE SEQUENCE [LARGE SCALE GENOMIC DNA]</scope>
    <source>
        <strain evidence="4">T-177</strain>
    </source>
</reference>
<dbReference type="Gene3D" id="3.40.30.10">
    <property type="entry name" value="Glutaredoxin"/>
    <property type="match status" value="1"/>
</dbReference>
<dbReference type="SUPFAM" id="SSF52833">
    <property type="entry name" value="Thioredoxin-like"/>
    <property type="match status" value="1"/>
</dbReference>
<sequence>MSVRVITSLQRFTRTIEASKLQPAKAVIFDFWAPWCRPCKAISPVFEKLAESNKSVEFCSVNTDDFQDIATQAEIRALPTFLAFKNGEKVGEVIGANSQELEALVKKLSG</sequence>
<dbReference type="PRINTS" id="PR00421">
    <property type="entry name" value="THIOREDOXIN"/>
</dbReference>